<protein>
    <submittedName>
        <fullName evidence="1">Uncharacterized protein</fullName>
    </submittedName>
</protein>
<proteinExistence type="predicted"/>
<gene>
    <name evidence="1" type="ORF">BC349_06460</name>
</gene>
<name>A0ABR7M784_9BACT</name>
<dbReference type="RefSeq" id="WP_187255893.1">
    <property type="nucleotide sequence ID" value="NZ_JBHULF010000006.1"/>
</dbReference>
<reference evidence="1 2" key="1">
    <citation type="submission" date="2016-07" db="EMBL/GenBank/DDBJ databases">
        <title>Genome analysis of Flavihumibacter stibioxidans YS-17.</title>
        <authorList>
            <person name="Shi K."/>
            <person name="Han Y."/>
            <person name="Wang G."/>
        </authorList>
    </citation>
    <scope>NUCLEOTIDE SEQUENCE [LARGE SCALE GENOMIC DNA]</scope>
    <source>
        <strain evidence="1 2">YS-17</strain>
    </source>
</reference>
<organism evidence="1 2">
    <name type="scientific">Flavihumibacter stibioxidans</name>
    <dbReference type="NCBI Taxonomy" id="1834163"/>
    <lineage>
        <taxon>Bacteria</taxon>
        <taxon>Pseudomonadati</taxon>
        <taxon>Bacteroidota</taxon>
        <taxon>Chitinophagia</taxon>
        <taxon>Chitinophagales</taxon>
        <taxon>Chitinophagaceae</taxon>
        <taxon>Flavihumibacter</taxon>
    </lineage>
</organism>
<accession>A0ABR7M784</accession>
<dbReference type="EMBL" id="MBUA01000001">
    <property type="protein sequence ID" value="MBC6490600.1"/>
    <property type="molecule type" value="Genomic_DNA"/>
</dbReference>
<sequence>MKKFIRSGWLWVVVSMFTLVACTKEKSLEMSDPAASQENTWRFTEGNTLYSGVIDTVIIEEINGLQIMGIEGMTLDGVGSLGLAIGGAVLQAGDYLAPFSAMIYLEEGLTVYESTPDPSAFKITISRLDAEKVIGTFSGKALDSTGAERTITSGSFSATR</sequence>
<evidence type="ECO:0000313" key="2">
    <source>
        <dbReference type="Proteomes" id="UP000765802"/>
    </source>
</evidence>
<dbReference type="Proteomes" id="UP000765802">
    <property type="component" value="Unassembled WGS sequence"/>
</dbReference>
<keyword evidence="2" id="KW-1185">Reference proteome</keyword>
<dbReference type="PROSITE" id="PS51257">
    <property type="entry name" value="PROKAR_LIPOPROTEIN"/>
    <property type="match status" value="1"/>
</dbReference>
<evidence type="ECO:0000313" key="1">
    <source>
        <dbReference type="EMBL" id="MBC6490600.1"/>
    </source>
</evidence>
<comment type="caution">
    <text evidence="1">The sequence shown here is derived from an EMBL/GenBank/DDBJ whole genome shotgun (WGS) entry which is preliminary data.</text>
</comment>